<proteinExistence type="inferred from homology"/>
<evidence type="ECO:0000256" key="3">
    <source>
        <dbReference type="ARBA" id="ARBA00022525"/>
    </source>
</evidence>
<evidence type="ECO:0000256" key="5">
    <source>
        <dbReference type="ARBA" id="ARBA00023157"/>
    </source>
</evidence>
<evidence type="ECO:0000259" key="6">
    <source>
        <dbReference type="SMART" id="SM00737"/>
    </source>
</evidence>
<dbReference type="InterPro" id="IPR033916">
    <property type="entry name" value="ML_Npc2-like"/>
</dbReference>
<protein>
    <submittedName>
        <fullName evidence="7">NPC2</fullName>
    </submittedName>
</protein>
<dbReference type="AlphaFoldDB" id="A0A6J8CMN7"/>
<dbReference type="PANTHER" id="PTHR11306:SF68">
    <property type="entry name" value="NPC INTRACELLULAR CHOLESTEROL TRANSPORTER 2"/>
    <property type="match status" value="1"/>
</dbReference>
<dbReference type="SMART" id="SM00737">
    <property type="entry name" value="ML"/>
    <property type="match status" value="1"/>
</dbReference>
<dbReference type="PANTHER" id="PTHR11306">
    <property type="entry name" value="NIEMANN PICK TYPE C2 PROTEIN NPC2-RELATED"/>
    <property type="match status" value="1"/>
</dbReference>
<keyword evidence="8" id="KW-1185">Reference proteome</keyword>
<dbReference type="SUPFAM" id="SSF81296">
    <property type="entry name" value="E set domains"/>
    <property type="match status" value="1"/>
</dbReference>
<dbReference type="FunFam" id="2.60.40.770:FF:000001">
    <property type="entry name" value="NPC intracellular cholesterol transporter 2"/>
    <property type="match status" value="1"/>
</dbReference>
<gene>
    <name evidence="7" type="ORF">MCOR_31281</name>
</gene>
<dbReference type="GO" id="GO:0005576">
    <property type="term" value="C:extracellular region"/>
    <property type="evidence" value="ECO:0007669"/>
    <property type="project" value="UniProtKB-SubCell"/>
</dbReference>
<evidence type="ECO:0000256" key="1">
    <source>
        <dbReference type="ARBA" id="ARBA00004613"/>
    </source>
</evidence>
<dbReference type="Pfam" id="PF02221">
    <property type="entry name" value="E1_DerP2_DerF2"/>
    <property type="match status" value="1"/>
</dbReference>
<dbReference type="Proteomes" id="UP000507470">
    <property type="component" value="Unassembled WGS sequence"/>
</dbReference>
<dbReference type="OrthoDB" id="4937502at2759"/>
<keyword evidence="4" id="KW-0732">Signal</keyword>
<name>A0A6J8CMN7_MYTCO</name>
<organism evidence="7 8">
    <name type="scientific">Mytilus coruscus</name>
    <name type="common">Sea mussel</name>
    <dbReference type="NCBI Taxonomy" id="42192"/>
    <lineage>
        <taxon>Eukaryota</taxon>
        <taxon>Metazoa</taxon>
        <taxon>Spiralia</taxon>
        <taxon>Lophotrochozoa</taxon>
        <taxon>Mollusca</taxon>
        <taxon>Bivalvia</taxon>
        <taxon>Autobranchia</taxon>
        <taxon>Pteriomorphia</taxon>
        <taxon>Mytilida</taxon>
        <taxon>Mytiloidea</taxon>
        <taxon>Mytilidae</taxon>
        <taxon>Mytilinae</taxon>
        <taxon>Mytilus</taxon>
    </lineage>
</organism>
<evidence type="ECO:0000256" key="2">
    <source>
        <dbReference type="ARBA" id="ARBA00006370"/>
    </source>
</evidence>
<dbReference type="GO" id="GO:0032367">
    <property type="term" value="P:intracellular cholesterol transport"/>
    <property type="evidence" value="ECO:0007669"/>
    <property type="project" value="InterPro"/>
</dbReference>
<sequence length="185" mass="20107">MTSGYIGHIYKLEPVSSGMSLLWYEFGKVEPQKRMDKFIAAVILVVCMSVDFSSGKTPFHTCKSGSSKVTNVVIPGCDAPPCKLKKGSNAALSISFTAGEAYTKVTADVHGVISYIPVPFTPPNVDGCHHSGLTCPLTKGKNYVYNNTIPVKSSYPDLQLVVRWELLDENNKDILCVEVPCEISS</sequence>
<evidence type="ECO:0000256" key="4">
    <source>
        <dbReference type="ARBA" id="ARBA00022729"/>
    </source>
</evidence>
<dbReference type="GO" id="GO:0032934">
    <property type="term" value="F:sterol binding"/>
    <property type="evidence" value="ECO:0007669"/>
    <property type="project" value="InterPro"/>
</dbReference>
<dbReference type="InterPro" id="IPR039670">
    <property type="entry name" value="NPC2-like"/>
</dbReference>
<dbReference type="InterPro" id="IPR003172">
    <property type="entry name" value="ML_dom"/>
</dbReference>
<evidence type="ECO:0000313" key="8">
    <source>
        <dbReference type="Proteomes" id="UP000507470"/>
    </source>
</evidence>
<feature type="domain" description="MD-2-related lipid-recognition" evidence="6">
    <location>
        <begin position="59"/>
        <end position="181"/>
    </location>
</feature>
<keyword evidence="5" id="KW-1015">Disulfide bond</keyword>
<dbReference type="InterPro" id="IPR014756">
    <property type="entry name" value="Ig_E-set"/>
</dbReference>
<evidence type="ECO:0000313" key="7">
    <source>
        <dbReference type="EMBL" id="CAC5396766.1"/>
    </source>
</evidence>
<dbReference type="EMBL" id="CACVKT020005642">
    <property type="protein sequence ID" value="CAC5396766.1"/>
    <property type="molecule type" value="Genomic_DNA"/>
</dbReference>
<keyword evidence="3" id="KW-0964">Secreted</keyword>
<accession>A0A6J8CMN7</accession>
<comment type="subcellular location">
    <subcellularLocation>
        <location evidence="1">Secreted</location>
    </subcellularLocation>
</comment>
<comment type="similarity">
    <text evidence="2">Belongs to the NPC2 family.</text>
</comment>
<dbReference type="CDD" id="cd00916">
    <property type="entry name" value="Npc2_like"/>
    <property type="match status" value="1"/>
</dbReference>
<dbReference type="Gene3D" id="2.60.40.770">
    <property type="match status" value="1"/>
</dbReference>
<reference evidence="7 8" key="1">
    <citation type="submission" date="2020-06" db="EMBL/GenBank/DDBJ databases">
        <authorList>
            <person name="Li R."/>
            <person name="Bekaert M."/>
        </authorList>
    </citation>
    <scope>NUCLEOTIDE SEQUENCE [LARGE SCALE GENOMIC DNA]</scope>
    <source>
        <strain evidence="8">wild</strain>
    </source>
</reference>